<proteinExistence type="predicted"/>
<sequence length="261" mass="29421">MASVSITPCSLRPKVRSDRNGLNQEMAKDRTRRATQAQNLQSTINCIRGEREAYRKEVAQVRVELKDLKEKDPDTVEKMWARHAKPVRIELIALKGRQVSQKRKTQDQEDFVHELEARLTPSRSARVKVALGPTTVVANLKEGKTKKVSKRKEENKDGKDGGKEEKNTKKVSGSKPSSSQSSSDDSATEYYDDSLDPPSTSASSGSNTSDYYAKTSKKVVKKKVVKKIRPSKNRLKPKSLPRFYGKKSDDVEDWLERVEAI</sequence>
<evidence type="ECO:0000313" key="1">
    <source>
        <dbReference type="EMBL" id="KAJ9103172.1"/>
    </source>
</evidence>
<comment type="caution">
    <text evidence="1">The sequence shown here is derived from an EMBL/GenBank/DDBJ whole genome shotgun (WGS) entry which is preliminary data.</text>
</comment>
<dbReference type="Proteomes" id="UP001227268">
    <property type="component" value="Unassembled WGS sequence"/>
</dbReference>
<evidence type="ECO:0000313" key="2">
    <source>
        <dbReference type="Proteomes" id="UP001227268"/>
    </source>
</evidence>
<gene>
    <name evidence="1" type="ORF">QFC21_002594</name>
</gene>
<protein>
    <submittedName>
        <fullName evidence="1">Uncharacterized protein</fullName>
    </submittedName>
</protein>
<name>A0ACC2VXM6_9TREE</name>
<keyword evidence="2" id="KW-1185">Reference proteome</keyword>
<accession>A0ACC2VXM6</accession>
<organism evidence="1 2">
    <name type="scientific">Naganishia friedmannii</name>
    <dbReference type="NCBI Taxonomy" id="89922"/>
    <lineage>
        <taxon>Eukaryota</taxon>
        <taxon>Fungi</taxon>
        <taxon>Dikarya</taxon>
        <taxon>Basidiomycota</taxon>
        <taxon>Agaricomycotina</taxon>
        <taxon>Tremellomycetes</taxon>
        <taxon>Filobasidiales</taxon>
        <taxon>Filobasidiaceae</taxon>
        <taxon>Naganishia</taxon>
    </lineage>
</organism>
<reference evidence="1" key="1">
    <citation type="submission" date="2023-04" db="EMBL/GenBank/DDBJ databases">
        <title>Draft Genome sequencing of Naganishia species isolated from polar environments using Oxford Nanopore Technology.</title>
        <authorList>
            <person name="Leo P."/>
            <person name="Venkateswaran K."/>
        </authorList>
    </citation>
    <scope>NUCLEOTIDE SEQUENCE</scope>
    <source>
        <strain evidence="1">MNA-CCFEE 5423</strain>
    </source>
</reference>
<dbReference type="EMBL" id="JASBWT010000007">
    <property type="protein sequence ID" value="KAJ9103172.1"/>
    <property type="molecule type" value="Genomic_DNA"/>
</dbReference>